<evidence type="ECO:0000259" key="1">
    <source>
        <dbReference type="Pfam" id="PF18045"/>
    </source>
</evidence>
<proteinExistence type="predicted"/>
<dbReference type="Gene3D" id="2.30.29.30">
    <property type="entry name" value="Pleckstrin-homology domain (PH domain)/Phosphotyrosine-binding domain (PTB)"/>
    <property type="match status" value="1"/>
</dbReference>
<dbReference type="InterPro" id="IPR041296">
    <property type="entry name" value="ISP3_C"/>
</dbReference>
<evidence type="ECO:0000313" key="3">
    <source>
        <dbReference type="Proteomes" id="UP001178507"/>
    </source>
</evidence>
<dbReference type="AlphaFoldDB" id="A0AA36N3D1"/>
<gene>
    <name evidence="2" type="ORF">EVOR1521_LOCUS16153</name>
</gene>
<feature type="domain" description="ISP3 C-terminal" evidence="1">
    <location>
        <begin position="80"/>
        <end position="175"/>
    </location>
</feature>
<dbReference type="Proteomes" id="UP001178507">
    <property type="component" value="Unassembled WGS sequence"/>
</dbReference>
<name>A0AA36N3D1_9DINO</name>
<accession>A0AA36N3D1</accession>
<comment type="caution">
    <text evidence="2">The sequence shown here is derived from an EMBL/GenBank/DDBJ whole genome shotgun (WGS) entry which is preliminary data.</text>
</comment>
<keyword evidence="3" id="KW-1185">Reference proteome</keyword>
<dbReference type="InterPro" id="IPR011993">
    <property type="entry name" value="PH-like_dom_sf"/>
</dbReference>
<reference evidence="2" key="1">
    <citation type="submission" date="2023-08" db="EMBL/GenBank/DDBJ databases">
        <authorList>
            <person name="Chen Y."/>
            <person name="Shah S."/>
            <person name="Dougan E. K."/>
            <person name="Thang M."/>
            <person name="Chan C."/>
        </authorList>
    </citation>
    <scope>NUCLEOTIDE SEQUENCE</scope>
</reference>
<sequence length="186" mass="20288">MGACCSEVEQAPSGKLPAPVPTLPYQGQDENRLPPAAPLYNVEEAVPDNVEGGECETQVSEMVDEVTAKEQRQQAKQVVKDFVKEMVKGRKMNVMTQAGQLKSCVVSLNRNLDALKIKVGSQTRSIALRDIDEIAAGADVEGISTPLDELCATLMLSDDCITFRFADLNGRDTFVMCLLMFCNSQK</sequence>
<protein>
    <recommendedName>
        <fullName evidence="1">ISP3 C-terminal domain-containing protein</fullName>
    </recommendedName>
</protein>
<dbReference type="EMBL" id="CAUJNA010002157">
    <property type="protein sequence ID" value="CAJ1390843.1"/>
    <property type="molecule type" value="Genomic_DNA"/>
</dbReference>
<dbReference type="Pfam" id="PF18045">
    <property type="entry name" value="ISP3_C"/>
    <property type="match status" value="1"/>
</dbReference>
<organism evidence="2 3">
    <name type="scientific">Effrenium voratum</name>
    <dbReference type="NCBI Taxonomy" id="2562239"/>
    <lineage>
        <taxon>Eukaryota</taxon>
        <taxon>Sar</taxon>
        <taxon>Alveolata</taxon>
        <taxon>Dinophyceae</taxon>
        <taxon>Suessiales</taxon>
        <taxon>Symbiodiniaceae</taxon>
        <taxon>Effrenium</taxon>
    </lineage>
</organism>
<evidence type="ECO:0000313" key="2">
    <source>
        <dbReference type="EMBL" id="CAJ1390843.1"/>
    </source>
</evidence>